<feature type="transmembrane region" description="Helical" evidence="7">
    <location>
        <begin position="88"/>
        <end position="112"/>
    </location>
</feature>
<dbReference type="Gene3D" id="1.10.3720.10">
    <property type="entry name" value="MetI-like"/>
    <property type="match status" value="1"/>
</dbReference>
<name>A0A3D2XAD8_9FIRM</name>
<evidence type="ECO:0000313" key="10">
    <source>
        <dbReference type="Proteomes" id="UP000262969"/>
    </source>
</evidence>
<reference evidence="9 10" key="1">
    <citation type="journal article" date="2018" name="Nat. Biotechnol.">
        <title>A standardized bacterial taxonomy based on genome phylogeny substantially revises the tree of life.</title>
        <authorList>
            <person name="Parks D.H."/>
            <person name="Chuvochina M."/>
            <person name="Waite D.W."/>
            <person name="Rinke C."/>
            <person name="Skarshewski A."/>
            <person name="Chaumeil P.A."/>
            <person name="Hugenholtz P."/>
        </authorList>
    </citation>
    <scope>NUCLEOTIDE SEQUENCE [LARGE SCALE GENOMIC DNA]</scope>
    <source>
        <strain evidence="9">UBA11728</strain>
    </source>
</reference>
<dbReference type="EMBL" id="DPVV01000557">
    <property type="protein sequence ID" value="HCL04099.1"/>
    <property type="molecule type" value="Genomic_DNA"/>
</dbReference>
<keyword evidence="2 7" id="KW-0813">Transport</keyword>
<dbReference type="PANTHER" id="PTHR43744:SF6">
    <property type="entry name" value="ABC TRANSPORTER PERMEASE PROTEIN YESQ-RELATED"/>
    <property type="match status" value="1"/>
</dbReference>
<keyword evidence="5 7" id="KW-1133">Transmembrane helix</keyword>
<evidence type="ECO:0000256" key="1">
    <source>
        <dbReference type="ARBA" id="ARBA00004651"/>
    </source>
</evidence>
<keyword evidence="4 7" id="KW-0812">Transmembrane</keyword>
<protein>
    <submittedName>
        <fullName evidence="9">Carbohydrate ABC transporter permease</fullName>
    </submittedName>
</protein>
<accession>A0A3D2XAD8</accession>
<comment type="caution">
    <text evidence="9">The sequence shown here is derived from an EMBL/GenBank/DDBJ whole genome shotgun (WGS) entry which is preliminary data.</text>
</comment>
<dbReference type="Pfam" id="PF00528">
    <property type="entry name" value="BPD_transp_1"/>
    <property type="match status" value="1"/>
</dbReference>
<dbReference type="PANTHER" id="PTHR43744">
    <property type="entry name" value="ABC TRANSPORTER PERMEASE PROTEIN MG189-RELATED-RELATED"/>
    <property type="match status" value="1"/>
</dbReference>
<dbReference type="InterPro" id="IPR000515">
    <property type="entry name" value="MetI-like"/>
</dbReference>
<feature type="transmembrane region" description="Helical" evidence="7">
    <location>
        <begin position="26"/>
        <end position="51"/>
    </location>
</feature>
<dbReference type="GO" id="GO:0055085">
    <property type="term" value="P:transmembrane transport"/>
    <property type="evidence" value="ECO:0007669"/>
    <property type="project" value="InterPro"/>
</dbReference>
<feature type="transmembrane region" description="Helical" evidence="7">
    <location>
        <begin position="199"/>
        <end position="224"/>
    </location>
</feature>
<feature type="transmembrane region" description="Helical" evidence="7">
    <location>
        <begin position="124"/>
        <end position="146"/>
    </location>
</feature>
<organism evidence="9 10">
    <name type="scientific">Lachnoclostridium phytofermentans</name>
    <dbReference type="NCBI Taxonomy" id="66219"/>
    <lineage>
        <taxon>Bacteria</taxon>
        <taxon>Bacillati</taxon>
        <taxon>Bacillota</taxon>
        <taxon>Clostridia</taxon>
        <taxon>Lachnospirales</taxon>
        <taxon>Lachnospiraceae</taxon>
    </lineage>
</organism>
<evidence type="ECO:0000256" key="5">
    <source>
        <dbReference type="ARBA" id="ARBA00022989"/>
    </source>
</evidence>
<keyword evidence="3" id="KW-1003">Cell membrane</keyword>
<dbReference type="AlphaFoldDB" id="A0A3D2XAD8"/>
<dbReference type="CDD" id="cd06261">
    <property type="entry name" value="TM_PBP2"/>
    <property type="match status" value="1"/>
</dbReference>
<feature type="transmembrane region" description="Helical" evidence="7">
    <location>
        <begin position="258"/>
        <end position="278"/>
    </location>
</feature>
<evidence type="ECO:0000256" key="3">
    <source>
        <dbReference type="ARBA" id="ARBA00022475"/>
    </source>
</evidence>
<feature type="domain" description="ABC transmembrane type-1" evidence="8">
    <location>
        <begin position="89"/>
        <end position="277"/>
    </location>
</feature>
<comment type="similarity">
    <text evidence="7">Belongs to the binding-protein-dependent transport system permease family.</text>
</comment>
<dbReference type="GO" id="GO:0005886">
    <property type="term" value="C:plasma membrane"/>
    <property type="evidence" value="ECO:0007669"/>
    <property type="project" value="UniProtKB-SubCell"/>
</dbReference>
<evidence type="ECO:0000256" key="2">
    <source>
        <dbReference type="ARBA" id="ARBA00022448"/>
    </source>
</evidence>
<evidence type="ECO:0000256" key="4">
    <source>
        <dbReference type="ARBA" id="ARBA00022692"/>
    </source>
</evidence>
<evidence type="ECO:0000259" key="8">
    <source>
        <dbReference type="PROSITE" id="PS50928"/>
    </source>
</evidence>
<dbReference type="Proteomes" id="UP000262969">
    <property type="component" value="Unassembled WGS sequence"/>
</dbReference>
<proteinExistence type="inferred from homology"/>
<sequence>MLLNKYSDKKDGAIRSFDFISNKLKMLYLIIGILCLIIAVIMLFPAIWIFMGGFKDVKELNSSMQLWPEKIDIRVLIDTWKHMNFMKYYINSFIIVIGSVICSVFFNGLMAYGLAILKPKGYKIIYTLVLLCLMIPSTGSIVALYVNICKLGMSNSFFPLWLGAGAGAFNVILFANFFKGLPKDFLEAARLDGAGNLRLFLKIVLPLAKPIVMVIVIFGISGAWSDFLLPYLLLNHSGKETVMVKLYLMQGLNSTTSITMIRAIIFSIIPPTIFFIIFQKKITDGAVGAGIKG</sequence>
<keyword evidence="6 7" id="KW-0472">Membrane</keyword>
<evidence type="ECO:0000256" key="6">
    <source>
        <dbReference type="ARBA" id="ARBA00023136"/>
    </source>
</evidence>
<evidence type="ECO:0000256" key="7">
    <source>
        <dbReference type="RuleBase" id="RU363032"/>
    </source>
</evidence>
<dbReference type="PROSITE" id="PS50928">
    <property type="entry name" value="ABC_TM1"/>
    <property type="match status" value="1"/>
</dbReference>
<gene>
    <name evidence="9" type="ORF">DHW61_17100</name>
</gene>
<feature type="transmembrane region" description="Helical" evidence="7">
    <location>
        <begin position="158"/>
        <end position="178"/>
    </location>
</feature>
<evidence type="ECO:0000313" key="9">
    <source>
        <dbReference type="EMBL" id="HCL04099.1"/>
    </source>
</evidence>
<dbReference type="SUPFAM" id="SSF161098">
    <property type="entry name" value="MetI-like"/>
    <property type="match status" value="1"/>
</dbReference>
<dbReference type="InterPro" id="IPR035906">
    <property type="entry name" value="MetI-like_sf"/>
</dbReference>
<comment type="subcellular location">
    <subcellularLocation>
        <location evidence="1 7">Cell membrane</location>
        <topology evidence="1 7">Multi-pass membrane protein</topology>
    </subcellularLocation>
</comment>